<feature type="non-terminal residue" evidence="1">
    <location>
        <position position="476"/>
    </location>
</feature>
<dbReference type="SUPFAM" id="SSF51126">
    <property type="entry name" value="Pectin lyase-like"/>
    <property type="match status" value="1"/>
</dbReference>
<dbReference type="InterPro" id="IPR011050">
    <property type="entry name" value="Pectin_lyase_fold/virulence"/>
</dbReference>
<sequence>MNYPLSMTKNYVLVLLLLLAVNSLSSQTYILNEDFSSANGTTPPEGWSNTTAAGVASDLWQFDNPGSRTVNYPVIGKMAIFDAANYSADEEPEEVILESPFFDATISAEILLSFDHYFVGANNANGTVEVYDGDKWQIAKTYTDTTANSEKEILDISAYAGSISNAKIRFYWQGDSLGMWAVDNISIYTPLPTDAGITTLDAPIMPFAAGTHPIEVTLANFGANTINNTTIEWSVNGISQPSYNWTGSLSSGTTEKNITIGNYSFESGKKTVFKIWQNNPNGEDDGYALNDTLNKTLYTALCGTYTVGGASPDFENFTEVATALNNAGVACPVIFEVRDGVYDEQIKLYEISGSSEVNTITFRGESRDSSLVQLHYSTSNPSNDFTLALTGSDYISFEDMGVLRSNGTNSVLIQNESNHVRFERCQFKGHVLSASITRDEHLTFRNVAMTGYNLNLAQLNGGSAMTITVESCHIQD</sequence>
<comment type="caution">
    <text evidence="1">The sequence shown here is derived from an EMBL/GenBank/DDBJ whole genome shotgun (WGS) entry which is preliminary data.</text>
</comment>
<proteinExistence type="predicted"/>
<dbReference type="Proteomes" id="UP000605676">
    <property type="component" value="Unassembled WGS sequence"/>
</dbReference>
<evidence type="ECO:0008006" key="3">
    <source>
        <dbReference type="Google" id="ProtNLM"/>
    </source>
</evidence>
<dbReference type="RefSeq" id="WP_200464894.1">
    <property type="nucleotide sequence ID" value="NZ_JAENRR010000019.1"/>
</dbReference>
<reference evidence="1 2" key="1">
    <citation type="submission" date="2021-01" db="EMBL/GenBank/DDBJ databases">
        <title>Carboxyliciviraga sp.nov., isolated from coastal sediments.</title>
        <authorList>
            <person name="Lu D."/>
            <person name="Zhang T."/>
        </authorList>
    </citation>
    <scope>NUCLEOTIDE SEQUENCE [LARGE SCALE GENOMIC DNA]</scope>
    <source>
        <strain evidence="1 2">N1Y132</strain>
    </source>
</reference>
<gene>
    <name evidence="1" type="ORF">JIV24_10010</name>
</gene>
<accession>A0ABS1HJM4</accession>
<name>A0ABS1HJM4_9BACT</name>
<organism evidence="1 2">
    <name type="scientific">Carboxylicivirga marina</name>
    <dbReference type="NCBI Taxonomy" id="2800988"/>
    <lineage>
        <taxon>Bacteria</taxon>
        <taxon>Pseudomonadati</taxon>
        <taxon>Bacteroidota</taxon>
        <taxon>Bacteroidia</taxon>
        <taxon>Marinilabiliales</taxon>
        <taxon>Marinilabiliaceae</taxon>
        <taxon>Carboxylicivirga</taxon>
    </lineage>
</organism>
<keyword evidence="2" id="KW-1185">Reference proteome</keyword>
<evidence type="ECO:0000313" key="2">
    <source>
        <dbReference type="Proteomes" id="UP000605676"/>
    </source>
</evidence>
<evidence type="ECO:0000313" key="1">
    <source>
        <dbReference type="EMBL" id="MBK3517665.1"/>
    </source>
</evidence>
<dbReference type="EMBL" id="JAENRR010000019">
    <property type="protein sequence ID" value="MBK3517665.1"/>
    <property type="molecule type" value="Genomic_DNA"/>
</dbReference>
<protein>
    <recommendedName>
        <fullName evidence="3">Right handed beta helix domain-containing protein</fullName>
    </recommendedName>
</protein>